<dbReference type="InterPro" id="IPR023606">
    <property type="entry name" value="CoA-Trfase_III_dom_1_sf"/>
</dbReference>
<dbReference type="InterPro" id="IPR003673">
    <property type="entry name" value="CoA-Trfase_fam_III"/>
</dbReference>
<proteinExistence type="predicted"/>
<dbReference type="Proteomes" id="UP000000657">
    <property type="component" value="Chromosome"/>
</dbReference>
<dbReference type="KEGG" id="fal:FRAAL3587"/>
<evidence type="ECO:0000256" key="1">
    <source>
        <dbReference type="SAM" id="MobiDB-lite"/>
    </source>
</evidence>
<dbReference type="PANTHER" id="PTHR48228">
    <property type="entry name" value="SUCCINYL-COA--D-CITRAMALATE COA-TRANSFERASE"/>
    <property type="match status" value="1"/>
</dbReference>
<dbReference type="eggNOG" id="COG1804">
    <property type="taxonomic scope" value="Bacteria"/>
</dbReference>
<dbReference type="Gene3D" id="3.40.50.10540">
    <property type="entry name" value="Crotonobetainyl-coa:carnitine coa-transferase, domain 1"/>
    <property type="match status" value="2"/>
</dbReference>
<evidence type="ECO:0000313" key="2">
    <source>
        <dbReference type="EMBL" id="CAJ62230.1"/>
    </source>
</evidence>
<accession>Q0RJT0</accession>
<dbReference type="Pfam" id="PF02515">
    <property type="entry name" value="CoA_transf_3"/>
    <property type="match status" value="2"/>
</dbReference>
<dbReference type="Gene3D" id="3.30.1540.10">
    <property type="entry name" value="formyl-coa transferase, domain 3"/>
    <property type="match status" value="2"/>
</dbReference>
<feature type="compositionally biased region" description="Low complexity" evidence="1">
    <location>
        <begin position="398"/>
        <end position="422"/>
    </location>
</feature>
<dbReference type="STRING" id="326424.FRAAL3587"/>
<name>Q0RJT0_FRAAA</name>
<dbReference type="AlphaFoldDB" id="Q0RJT0"/>
<sequence>MIAGTREYGVTEITSDGGPAGPAGQAPLAGLRVVDLSGSLPGALATLFLADAGADVVLVEPPGGSALRRRVDWPVLGRGRRSVVVDLRADGGRDELDALLADADVLVTTYRPATLAALRLTAADLAADHPRLVSASITGFGPGGPWRDLPGYEGLVLAKLGVFHVKEAITARRGPAYVSVPFASWGAAHTAVHGILAALLERDASGLGQQVAADLARGVGALDTWNFYTEIVGIRWPDAFTVVKAFNAAGEVQGPLVYPLLTAPTKDGTWLQFAQVEPRLFVALMRELGLAEVFTDPKWAGVPALPTQELRTELWELMIERVGQRTLAEWEEVFAANGDISAEPFRRGADALVHPQLVHEGRRVTVTDPELGPVVQPSTLVHADGHPLRELAPAPRLGQPAPATAPGAAAAPSTASPSTAAAASPALDSSAATTAATTAAAGGAGGQPLAGITVLDFGLMFAGPFAATLLADLGARVIKIETLEGDTIRRVAGFPESGGAKVMQGKESLCVDLATDEGRAIVHDLVRRADVVLQAFRAGAAERAGIDAATLRALNPDLVYVNAPGYGTDGPYGHRPAYAPAIGAASGLALTDAPGVRSAVTTVGQKKTGAVRCFAAAAAVPVQADGIAALGAASAILLGLVARRRGRATGALTTTMLATATHAILDQVVDYPGRPAPREVDDDAWGLSALYRIYPAASGWVFLAAPADKEWPRLAAVLAAHADLDADLGADPRFATAAGRVEHDAALADVLAKAFGTRPAADWERDLTAAGVGCVEVAERSQQTIIQVEPAAAEEYCVTVHSDVFDEHLRPGPATRFSRSATSPKGFAYAGAHTDAILTELGHDAAAIADLRERGIVGG</sequence>
<keyword evidence="3" id="KW-1185">Reference proteome</keyword>
<dbReference type="EMBL" id="CT573213">
    <property type="protein sequence ID" value="CAJ62230.1"/>
    <property type="molecule type" value="Genomic_DNA"/>
</dbReference>
<dbReference type="InterPro" id="IPR050509">
    <property type="entry name" value="CoA-transferase_III"/>
</dbReference>
<protein>
    <submittedName>
        <fullName evidence="2">Uncharacterized protein</fullName>
    </submittedName>
</protein>
<dbReference type="GO" id="GO:0003824">
    <property type="term" value="F:catalytic activity"/>
    <property type="evidence" value="ECO:0007669"/>
    <property type="project" value="InterPro"/>
</dbReference>
<gene>
    <name evidence="2" type="ordered locus">FRAAL3587</name>
</gene>
<reference evidence="2 3" key="1">
    <citation type="journal article" date="2007" name="Genome Res.">
        <title>Genome characteristics of facultatively symbiotic Frankia sp. strains reflect host range and host plant biogeography.</title>
        <authorList>
            <person name="Normand P."/>
            <person name="Lapierre P."/>
            <person name="Tisa L.S."/>
            <person name="Gogarten J.P."/>
            <person name="Alloisio N."/>
            <person name="Bagnarol E."/>
            <person name="Bassi C.A."/>
            <person name="Berry A.M."/>
            <person name="Bickhart D.M."/>
            <person name="Choisne N."/>
            <person name="Couloux A."/>
            <person name="Cournoyer B."/>
            <person name="Cruveiller S."/>
            <person name="Daubin V."/>
            <person name="Demange N."/>
            <person name="Francino M.P."/>
            <person name="Goltsman E."/>
            <person name="Huang Y."/>
            <person name="Kopp O.R."/>
            <person name="Labarre L."/>
            <person name="Lapidus A."/>
            <person name="Lavire C."/>
            <person name="Marechal J."/>
            <person name="Martinez M."/>
            <person name="Mastronunzio J.E."/>
            <person name="Mullin B.C."/>
            <person name="Niemann J."/>
            <person name="Pujic P."/>
            <person name="Rawnsley T."/>
            <person name="Rouy Z."/>
            <person name="Schenowitz C."/>
            <person name="Sellstedt A."/>
            <person name="Tavares F."/>
            <person name="Tomkins J.P."/>
            <person name="Vallenet D."/>
            <person name="Valverde C."/>
            <person name="Wall L.G."/>
            <person name="Wang Y."/>
            <person name="Medigue C."/>
            <person name="Benson D.R."/>
        </authorList>
    </citation>
    <scope>NUCLEOTIDE SEQUENCE [LARGE SCALE GENOMIC DNA]</scope>
    <source>
        <strain evidence="3">DSM 45986 / CECT 9034 / ACN14a</strain>
    </source>
</reference>
<dbReference type="PANTHER" id="PTHR48228:SF5">
    <property type="entry name" value="ALPHA-METHYLACYL-COA RACEMASE"/>
    <property type="match status" value="1"/>
</dbReference>
<dbReference type="HOGENOM" id="CLU_010587_2_1_11"/>
<dbReference type="SUPFAM" id="SSF89796">
    <property type="entry name" value="CoA-transferase family III (CaiB/BaiF)"/>
    <property type="match status" value="2"/>
</dbReference>
<evidence type="ECO:0000313" key="3">
    <source>
        <dbReference type="Proteomes" id="UP000000657"/>
    </source>
</evidence>
<organism evidence="2 3">
    <name type="scientific">Frankia alni (strain DSM 45986 / CECT 9034 / ACN14a)</name>
    <dbReference type="NCBI Taxonomy" id="326424"/>
    <lineage>
        <taxon>Bacteria</taxon>
        <taxon>Bacillati</taxon>
        <taxon>Actinomycetota</taxon>
        <taxon>Actinomycetes</taxon>
        <taxon>Frankiales</taxon>
        <taxon>Frankiaceae</taxon>
        <taxon>Frankia</taxon>
    </lineage>
</organism>
<dbReference type="InterPro" id="IPR044855">
    <property type="entry name" value="CoA-Trfase_III_dom3_sf"/>
</dbReference>
<feature type="region of interest" description="Disordered" evidence="1">
    <location>
        <begin position="390"/>
        <end position="422"/>
    </location>
</feature>